<organism evidence="2 3">
    <name type="scientific">Trifolium medium</name>
    <dbReference type="NCBI Taxonomy" id="97028"/>
    <lineage>
        <taxon>Eukaryota</taxon>
        <taxon>Viridiplantae</taxon>
        <taxon>Streptophyta</taxon>
        <taxon>Embryophyta</taxon>
        <taxon>Tracheophyta</taxon>
        <taxon>Spermatophyta</taxon>
        <taxon>Magnoliopsida</taxon>
        <taxon>eudicotyledons</taxon>
        <taxon>Gunneridae</taxon>
        <taxon>Pentapetalae</taxon>
        <taxon>rosids</taxon>
        <taxon>fabids</taxon>
        <taxon>Fabales</taxon>
        <taxon>Fabaceae</taxon>
        <taxon>Papilionoideae</taxon>
        <taxon>50 kb inversion clade</taxon>
        <taxon>NPAAA clade</taxon>
        <taxon>Hologalegina</taxon>
        <taxon>IRL clade</taxon>
        <taxon>Trifolieae</taxon>
        <taxon>Trifolium</taxon>
    </lineage>
</organism>
<keyword evidence="3" id="KW-1185">Reference proteome</keyword>
<reference evidence="2 3" key="1">
    <citation type="journal article" date="2018" name="Front. Plant Sci.">
        <title>Red Clover (Trifolium pratense) and Zigzag Clover (T. medium) - A Picture of Genomic Similarities and Differences.</title>
        <authorList>
            <person name="Dluhosova J."/>
            <person name="Istvanek J."/>
            <person name="Nedelnik J."/>
            <person name="Repkova J."/>
        </authorList>
    </citation>
    <scope>NUCLEOTIDE SEQUENCE [LARGE SCALE GENOMIC DNA]</scope>
    <source>
        <strain evidence="3">cv. 10/8</strain>
        <tissue evidence="2">Leaf</tissue>
    </source>
</reference>
<feature type="region of interest" description="Disordered" evidence="1">
    <location>
        <begin position="1"/>
        <end position="117"/>
    </location>
</feature>
<accession>A0A392QST2</accession>
<proteinExistence type="predicted"/>
<evidence type="ECO:0000256" key="1">
    <source>
        <dbReference type="SAM" id="MobiDB-lite"/>
    </source>
</evidence>
<name>A0A392QST2_9FABA</name>
<evidence type="ECO:0000313" key="2">
    <source>
        <dbReference type="EMBL" id="MCI27049.1"/>
    </source>
</evidence>
<dbReference type="EMBL" id="LXQA010157078">
    <property type="protein sequence ID" value="MCI27049.1"/>
    <property type="molecule type" value="Genomic_DNA"/>
</dbReference>
<protein>
    <submittedName>
        <fullName evidence="2">Uncharacterized protein</fullName>
    </submittedName>
</protein>
<comment type="caution">
    <text evidence="2">The sequence shown here is derived from an EMBL/GenBank/DDBJ whole genome shotgun (WGS) entry which is preliminary data.</text>
</comment>
<sequence length="117" mass="12571">MHSTCLARKDGNQEYLSNSLTSGKAEAPNLSHQPPKPNGSGLINPSTGPPEHNWAKSSTTPQRAEIDPNDSSKAHCPGLINPSNGPPEHNWAKSSTTPQRAKIDPDNSSKAHRPYTK</sequence>
<feature type="compositionally biased region" description="Basic and acidic residues" evidence="1">
    <location>
        <begin position="64"/>
        <end position="73"/>
    </location>
</feature>
<dbReference type="Proteomes" id="UP000265520">
    <property type="component" value="Unassembled WGS sequence"/>
</dbReference>
<evidence type="ECO:0000313" key="3">
    <source>
        <dbReference type="Proteomes" id="UP000265520"/>
    </source>
</evidence>
<dbReference type="AlphaFoldDB" id="A0A392QST2"/>